<evidence type="ECO:0000256" key="1">
    <source>
        <dbReference type="ARBA" id="ARBA00022723"/>
    </source>
</evidence>
<dbReference type="PROSITE" id="PS50103">
    <property type="entry name" value="ZF_C3H1"/>
    <property type="match status" value="2"/>
</dbReference>
<name>M3UR31_ENTH1</name>
<feature type="zinc finger region" description="C3H1-type" evidence="5">
    <location>
        <begin position="185"/>
        <end position="213"/>
    </location>
</feature>
<feature type="compositionally biased region" description="Basic and acidic residues" evidence="6">
    <location>
        <begin position="71"/>
        <end position="80"/>
    </location>
</feature>
<evidence type="ECO:0000256" key="5">
    <source>
        <dbReference type="PROSITE-ProRule" id="PRU00723"/>
    </source>
</evidence>
<dbReference type="Proteomes" id="UP000030781">
    <property type="component" value="Unassembled WGS sequence"/>
</dbReference>
<dbReference type="InterPro" id="IPR045877">
    <property type="entry name" value="ZFP36-like"/>
</dbReference>
<dbReference type="InterPro" id="IPR036855">
    <property type="entry name" value="Znf_CCCH_sf"/>
</dbReference>
<accession>M3UR31</accession>
<dbReference type="VEuPathDB" id="AmoebaDB:EHI8A_078250"/>
<sequence>MNKFSAFDAFLDNDDTPYVGVNTLLQMDVIGEDELSTDQVGSDDVFFFLLSSSFPESLSDPHSTRSSPDIVNKRERDSKSVDFSMKNQTENLPIKQTNSLVSSNTASMPDIPFSNPFYFPMFNNRELPDSPQKHLKYGTKPCIFFMQNGYCKKGGSCTFSHDVSSLNNHSFCQQNSKQFVSVDKLYRTKPCKYFFETGVCRKGEHCNFSHDLSLKDEYFKGNF</sequence>
<evidence type="ECO:0000313" key="9">
    <source>
        <dbReference type="Proteomes" id="UP000030781"/>
    </source>
</evidence>
<dbReference type="PANTHER" id="PTHR12547">
    <property type="entry name" value="CCCH ZINC FINGER/TIS11-RELATED"/>
    <property type="match status" value="1"/>
</dbReference>
<reference evidence="8 9" key="1">
    <citation type="submission" date="2013-01" db="EMBL/GenBank/DDBJ databases">
        <authorList>
            <person name="Hannick L."/>
            <person name="Zafar N."/>
            <person name="Lorenzi H."/>
            <person name="Ali I.A."/>
            <person name="Petri W.P."/>
            <person name="Caler E."/>
        </authorList>
    </citation>
    <scope>NUCLEOTIDE SEQUENCE [LARGE SCALE GENOMIC DNA]</scope>
    <source>
        <strain evidence="9">HM3:IMSS-B</strain>
    </source>
</reference>
<dbReference type="GO" id="GO:0003729">
    <property type="term" value="F:mRNA binding"/>
    <property type="evidence" value="ECO:0007669"/>
    <property type="project" value="InterPro"/>
</dbReference>
<keyword evidence="3 5" id="KW-0863">Zinc-finger</keyword>
<evidence type="ECO:0000256" key="2">
    <source>
        <dbReference type="ARBA" id="ARBA00022737"/>
    </source>
</evidence>
<dbReference type="EMBL" id="KB611311">
    <property type="protein sequence ID" value="EMH73347.1"/>
    <property type="molecule type" value="Genomic_DNA"/>
</dbReference>
<gene>
    <name evidence="8" type="ORF">EHI8A_078250</name>
</gene>
<dbReference type="InterPro" id="IPR000571">
    <property type="entry name" value="Znf_CCCH"/>
</dbReference>
<dbReference type="Gene3D" id="4.10.1000.10">
    <property type="entry name" value="Zinc finger, CCCH-type"/>
    <property type="match status" value="1"/>
</dbReference>
<dbReference type="SUPFAM" id="SSF90229">
    <property type="entry name" value="CCCH zinc finger"/>
    <property type="match status" value="2"/>
</dbReference>
<organism evidence="8 9">
    <name type="scientific">Entamoeba histolytica HM-1:IMSS-B</name>
    <dbReference type="NCBI Taxonomy" id="885319"/>
    <lineage>
        <taxon>Eukaryota</taxon>
        <taxon>Amoebozoa</taxon>
        <taxon>Evosea</taxon>
        <taxon>Archamoebae</taxon>
        <taxon>Mastigamoebida</taxon>
        <taxon>Entamoebidae</taxon>
        <taxon>Entamoeba</taxon>
    </lineage>
</organism>
<dbReference type="AlphaFoldDB" id="M3UR31"/>
<keyword evidence="2" id="KW-0677">Repeat</keyword>
<dbReference type="Gene3D" id="6.10.250.3220">
    <property type="match status" value="1"/>
</dbReference>
<feature type="region of interest" description="Disordered" evidence="6">
    <location>
        <begin position="56"/>
        <end position="80"/>
    </location>
</feature>
<dbReference type="GO" id="GO:0008270">
    <property type="term" value="F:zinc ion binding"/>
    <property type="evidence" value="ECO:0007669"/>
    <property type="project" value="UniProtKB-KW"/>
</dbReference>
<feature type="domain" description="C3H1-type" evidence="7">
    <location>
        <begin position="185"/>
        <end position="213"/>
    </location>
</feature>
<dbReference type="SMART" id="SM00356">
    <property type="entry name" value="ZnF_C3H1"/>
    <property type="match status" value="2"/>
</dbReference>
<evidence type="ECO:0000259" key="7">
    <source>
        <dbReference type="PROSITE" id="PS50103"/>
    </source>
</evidence>
<dbReference type="Pfam" id="PF00642">
    <property type="entry name" value="zf-CCCH"/>
    <property type="match status" value="2"/>
</dbReference>
<dbReference type="OrthoDB" id="26331at2759"/>
<keyword evidence="1 5" id="KW-0479">Metal-binding</keyword>
<protein>
    <submittedName>
        <fullName evidence="8">Zinc finger protein, putative</fullName>
    </submittedName>
</protein>
<feature type="zinc finger region" description="C3H1-type" evidence="5">
    <location>
        <begin position="136"/>
        <end position="164"/>
    </location>
</feature>
<evidence type="ECO:0000256" key="4">
    <source>
        <dbReference type="ARBA" id="ARBA00022833"/>
    </source>
</evidence>
<keyword evidence="4 5" id="KW-0862">Zinc</keyword>
<feature type="domain" description="C3H1-type" evidence="7">
    <location>
        <begin position="136"/>
        <end position="164"/>
    </location>
</feature>
<evidence type="ECO:0000256" key="3">
    <source>
        <dbReference type="ARBA" id="ARBA00022771"/>
    </source>
</evidence>
<proteinExistence type="predicted"/>
<dbReference type="PANTHER" id="PTHR12547:SF18">
    <property type="entry name" value="PROTEIN TIS11"/>
    <property type="match status" value="1"/>
</dbReference>
<evidence type="ECO:0000256" key="6">
    <source>
        <dbReference type="SAM" id="MobiDB-lite"/>
    </source>
</evidence>
<evidence type="ECO:0000313" key="8">
    <source>
        <dbReference type="EMBL" id="EMH73347.1"/>
    </source>
</evidence>